<accession>A0A4R1QPE2</accession>
<dbReference type="OrthoDB" id="2404998at2"/>
<proteinExistence type="predicted"/>
<dbReference type="RefSeq" id="WP_132948009.1">
    <property type="nucleotide sequence ID" value="NZ_BSVG01000003.1"/>
</dbReference>
<dbReference type="Proteomes" id="UP000295658">
    <property type="component" value="Unassembled WGS sequence"/>
</dbReference>
<organism evidence="1 2">
    <name type="scientific">Thermolongibacillus altinsuensis</name>
    <dbReference type="NCBI Taxonomy" id="575256"/>
    <lineage>
        <taxon>Bacteria</taxon>
        <taxon>Bacillati</taxon>
        <taxon>Bacillota</taxon>
        <taxon>Bacilli</taxon>
        <taxon>Bacillales</taxon>
        <taxon>Anoxybacillaceae</taxon>
        <taxon>Thermolongibacillus</taxon>
    </lineage>
</organism>
<dbReference type="EMBL" id="SLUL01000005">
    <property type="protein sequence ID" value="TCL50235.1"/>
    <property type="molecule type" value="Genomic_DNA"/>
</dbReference>
<gene>
    <name evidence="1" type="ORF">EDD69_10531</name>
</gene>
<reference evidence="1 2" key="1">
    <citation type="submission" date="2019-03" db="EMBL/GenBank/DDBJ databases">
        <title>Genomic Encyclopedia of Type Strains, Phase IV (KMG-IV): sequencing the most valuable type-strain genomes for metagenomic binning, comparative biology and taxonomic classification.</title>
        <authorList>
            <person name="Goeker M."/>
        </authorList>
    </citation>
    <scope>NUCLEOTIDE SEQUENCE [LARGE SCALE GENOMIC DNA]</scope>
    <source>
        <strain evidence="1 2">DSM 24979</strain>
    </source>
</reference>
<comment type="caution">
    <text evidence="1">The sequence shown here is derived from an EMBL/GenBank/DDBJ whole genome shotgun (WGS) entry which is preliminary data.</text>
</comment>
<name>A0A4R1QPE2_9BACL</name>
<evidence type="ECO:0008006" key="3">
    <source>
        <dbReference type="Google" id="ProtNLM"/>
    </source>
</evidence>
<protein>
    <recommendedName>
        <fullName evidence="3">Peptidyl-prolyl cis-trans isomerase</fullName>
    </recommendedName>
</protein>
<dbReference type="AlphaFoldDB" id="A0A4R1QPE2"/>
<sequence>MDNIILITGKVKFTITLDPSVWIFDDRKVDLHTYFTHPSSNEQSEQEDEVRKLSQYWEREIQEGSVFPPTLKTEKQFEKERILTGTFGMPLEPFLRNAEPLAEANSLKIVTANDEISLPLSEAYHLILGFSKDGKPLKEDGPVHIYYGDGSNRERPITHVKKFIVD</sequence>
<evidence type="ECO:0000313" key="1">
    <source>
        <dbReference type="EMBL" id="TCL50235.1"/>
    </source>
</evidence>
<keyword evidence="2" id="KW-1185">Reference proteome</keyword>
<evidence type="ECO:0000313" key="2">
    <source>
        <dbReference type="Proteomes" id="UP000295658"/>
    </source>
</evidence>